<feature type="transmembrane region" description="Helical" evidence="9">
    <location>
        <begin position="79"/>
        <end position="104"/>
    </location>
</feature>
<dbReference type="SUPFAM" id="SSF55874">
    <property type="entry name" value="ATPase domain of HSP90 chaperone/DNA topoisomerase II/histidine kinase"/>
    <property type="match status" value="1"/>
</dbReference>
<keyword evidence="6 13" id="KW-0418">Kinase</keyword>
<dbReference type="NCBIfam" id="TIGR00229">
    <property type="entry name" value="sensory_box"/>
    <property type="match status" value="1"/>
</dbReference>
<evidence type="ECO:0000259" key="10">
    <source>
        <dbReference type="PROSITE" id="PS50109"/>
    </source>
</evidence>
<feature type="transmembrane region" description="Helical" evidence="9">
    <location>
        <begin position="6"/>
        <end position="28"/>
    </location>
</feature>
<dbReference type="RefSeq" id="WP_111955058.1">
    <property type="nucleotide sequence ID" value="NZ_CP036313.1"/>
</dbReference>
<dbReference type="Pfam" id="PF00512">
    <property type="entry name" value="HisKA"/>
    <property type="match status" value="1"/>
</dbReference>
<dbReference type="EMBL" id="QLNI01000011">
    <property type="protein sequence ID" value="RAM02763.1"/>
    <property type="molecule type" value="Genomic_DNA"/>
</dbReference>
<dbReference type="AlphaFoldDB" id="A0A328FHY6"/>
<dbReference type="SMART" id="SM00387">
    <property type="entry name" value="HATPase_c"/>
    <property type="match status" value="1"/>
</dbReference>
<dbReference type="OrthoDB" id="9805591at2"/>
<feature type="domain" description="PAS" evidence="11">
    <location>
        <begin position="149"/>
        <end position="202"/>
    </location>
</feature>
<reference evidence="13 14" key="1">
    <citation type="submission" date="2018-06" db="EMBL/GenBank/DDBJ databases">
        <title>Complete Genome Sequence of Desulfobacter hydrogenophilus (DSM3380).</title>
        <authorList>
            <person name="Marietou A."/>
            <person name="Schreiber L."/>
            <person name="Marshall I."/>
            <person name="Jorgensen B."/>
        </authorList>
    </citation>
    <scope>NUCLEOTIDE SEQUENCE [LARGE SCALE GENOMIC DNA]</scope>
    <source>
        <strain evidence="13 14">DSM 3380</strain>
    </source>
</reference>
<dbReference type="GO" id="GO:0005524">
    <property type="term" value="F:ATP binding"/>
    <property type="evidence" value="ECO:0007669"/>
    <property type="project" value="UniProtKB-KW"/>
</dbReference>
<evidence type="ECO:0000256" key="2">
    <source>
        <dbReference type="ARBA" id="ARBA00012438"/>
    </source>
</evidence>
<evidence type="ECO:0000256" key="6">
    <source>
        <dbReference type="ARBA" id="ARBA00022777"/>
    </source>
</evidence>
<dbReference type="GO" id="GO:0000155">
    <property type="term" value="F:phosphorelay sensor kinase activity"/>
    <property type="evidence" value="ECO:0007669"/>
    <property type="project" value="InterPro"/>
</dbReference>
<gene>
    <name evidence="13" type="ORF">DO021_06920</name>
    <name evidence="12" type="ORF">EYB58_19940</name>
</gene>
<evidence type="ECO:0000259" key="11">
    <source>
        <dbReference type="PROSITE" id="PS50112"/>
    </source>
</evidence>
<feature type="transmembrane region" description="Helical" evidence="9">
    <location>
        <begin position="40"/>
        <end position="59"/>
    </location>
</feature>
<reference evidence="12 15" key="2">
    <citation type="submission" date="2019-02" db="EMBL/GenBank/DDBJ databases">
        <title>Complete genome sequence of Desulfobacter hydrogenophilus AcRS1.</title>
        <authorList>
            <person name="Marietou A."/>
            <person name="Lund M.B."/>
            <person name="Marshall I.P.G."/>
            <person name="Schreiber L."/>
            <person name="Jorgensen B."/>
        </authorList>
    </citation>
    <scope>NUCLEOTIDE SEQUENCE [LARGE SCALE GENOMIC DNA]</scope>
    <source>
        <strain evidence="12 15">AcRS1</strain>
    </source>
</reference>
<evidence type="ECO:0000313" key="15">
    <source>
        <dbReference type="Proteomes" id="UP000293902"/>
    </source>
</evidence>
<evidence type="ECO:0000256" key="5">
    <source>
        <dbReference type="ARBA" id="ARBA00022741"/>
    </source>
</evidence>
<accession>A0A328FHY6</accession>
<feature type="domain" description="Histidine kinase" evidence="10">
    <location>
        <begin position="287"/>
        <end position="496"/>
    </location>
</feature>
<evidence type="ECO:0000313" key="12">
    <source>
        <dbReference type="EMBL" id="QBH14990.1"/>
    </source>
</evidence>
<dbReference type="InterPro" id="IPR003661">
    <property type="entry name" value="HisK_dim/P_dom"/>
</dbReference>
<dbReference type="InterPro" id="IPR036890">
    <property type="entry name" value="HATPase_C_sf"/>
</dbReference>
<dbReference type="Proteomes" id="UP000293902">
    <property type="component" value="Chromosome"/>
</dbReference>
<evidence type="ECO:0000313" key="13">
    <source>
        <dbReference type="EMBL" id="RAM02763.1"/>
    </source>
</evidence>
<dbReference type="SMART" id="SM00388">
    <property type="entry name" value="HisKA"/>
    <property type="match status" value="1"/>
</dbReference>
<dbReference type="Gene3D" id="3.30.450.20">
    <property type="entry name" value="PAS domain"/>
    <property type="match status" value="1"/>
</dbReference>
<keyword evidence="8" id="KW-0902">Two-component regulatory system</keyword>
<organism evidence="13 14">
    <name type="scientific">Desulfobacter hydrogenophilus</name>
    <dbReference type="NCBI Taxonomy" id="2291"/>
    <lineage>
        <taxon>Bacteria</taxon>
        <taxon>Pseudomonadati</taxon>
        <taxon>Thermodesulfobacteriota</taxon>
        <taxon>Desulfobacteria</taxon>
        <taxon>Desulfobacterales</taxon>
        <taxon>Desulfobacteraceae</taxon>
        <taxon>Desulfobacter</taxon>
    </lineage>
</organism>
<keyword evidence="9" id="KW-1133">Transmembrane helix</keyword>
<dbReference type="InterPro" id="IPR000014">
    <property type="entry name" value="PAS"/>
</dbReference>
<dbReference type="InterPro" id="IPR004358">
    <property type="entry name" value="Sig_transdc_His_kin-like_C"/>
</dbReference>
<comment type="catalytic activity">
    <reaction evidence="1">
        <text>ATP + protein L-histidine = ADP + protein N-phospho-L-histidine.</text>
        <dbReference type="EC" id="2.7.13.3"/>
    </reaction>
</comment>
<dbReference type="SUPFAM" id="SSF47384">
    <property type="entry name" value="Homodimeric domain of signal transducing histidine kinase"/>
    <property type="match status" value="1"/>
</dbReference>
<dbReference type="CDD" id="cd00082">
    <property type="entry name" value="HisKA"/>
    <property type="match status" value="1"/>
</dbReference>
<dbReference type="PROSITE" id="PS50109">
    <property type="entry name" value="HIS_KIN"/>
    <property type="match status" value="1"/>
</dbReference>
<evidence type="ECO:0000256" key="7">
    <source>
        <dbReference type="ARBA" id="ARBA00022840"/>
    </source>
</evidence>
<evidence type="ECO:0000256" key="1">
    <source>
        <dbReference type="ARBA" id="ARBA00000085"/>
    </source>
</evidence>
<evidence type="ECO:0000256" key="9">
    <source>
        <dbReference type="SAM" id="Phobius"/>
    </source>
</evidence>
<keyword evidence="7" id="KW-0067">ATP-binding</keyword>
<dbReference type="InterPro" id="IPR035965">
    <property type="entry name" value="PAS-like_dom_sf"/>
</dbReference>
<proteinExistence type="predicted"/>
<dbReference type="Pfam" id="PF02518">
    <property type="entry name" value="HATPase_c"/>
    <property type="match status" value="1"/>
</dbReference>
<dbReference type="InterPro" id="IPR003594">
    <property type="entry name" value="HATPase_dom"/>
</dbReference>
<dbReference type="PROSITE" id="PS50112">
    <property type="entry name" value="PAS"/>
    <property type="match status" value="1"/>
</dbReference>
<evidence type="ECO:0000256" key="8">
    <source>
        <dbReference type="ARBA" id="ARBA00023012"/>
    </source>
</evidence>
<dbReference type="SUPFAM" id="SSF55785">
    <property type="entry name" value="PYP-like sensor domain (PAS domain)"/>
    <property type="match status" value="1"/>
</dbReference>
<dbReference type="EMBL" id="CP036313">
    <property type="protein sequence ID" value="QBH14990.1"/>
    <property type="molecule type" value="Genomic_DNA"/>
</dbReference>
<dbReference type="PANTHER" id="PTHR43065:SF46">
    <property type="entry name" value="C4-DICARBOXYLATE TRANSPORT SENSOR PROTEIN DCTB"/>
    <property type="match status" value="1"/>
</dbReference>
<keyword evidence="15" id="KW-1185">Reference proteome</keyword>
<evidence type="ECO:0000256" key="3">
    <source>
        <dbReference type="ARBA" id="ARBA00022553"/>
    </source>
</evidence>
<dbReference type="CDD" id="cd00130">
    <property type="entry name" value="PAS"/>
    <property type="match status" value="1"/>
</dbReference>
<protein>
    <recommendedName>
        <fullName evidence="2">histidine kinase</fullName>
        <ecNumber evidence="2">2.7.13.3</ecNumber>
    </recommendedName>
</protein>
<keyword evidence="9" id="KW-0472">Membrane</keyword>
<dbReference type="Gene3D" id="1.10.287.130">
    <property type="match status" value="1"/>
</dbReference>
<keyword evidence="4" id="KW-0808">Transferase</keyword>
<dbReference type="InterPro" id="IPR005467">
    <property type="entry name" value="His_kinase_dom"/>
</dbReference>
<evidence type="ECO:0000256" key="4">
    <source>
        <dbReference type="ARBA" id="ARBA00022679"/>
    </source>
</evidence>
<name>A0A328FHY6_9BACT</name>
<dbReference type="InterPro" id="IPR036097">
    <property type="entry name" value="HisK_dim/P_sf"/>
</dbReference>
<keyword evidence="3" id="KW-0597">Phosphoprotein</keyword>
<dbReference type="PANTHER" id="PTHR43065">
    <property type="entry name" value="SENSOR HISTIDINE KINASE"/>
    <property type="match status" value="1"/>
</dbReference>
<dbReference type="Proteomes" id="UP000248798">
    <property type="component" value="Unassembled WGS sequence"/>
</dbReference>
<evidence type="ECO:0000313" key="14">
    <source>
        <dbReference type="Proteomes" id="UP000248798"/>
    </source>
</evidence>
<dbReference type="EC" id="2.7.13.3" evidence="2"/>
<sequence>MITPYLPMVVIDIIGSFAMVVLSLLCCYKAKILRETDQDNALFLYLVWISTGFMIFSVSRSFGHILRQFLILTSHTDTWQMIAAFSGSINTISFMLVSLITLFFNQSWKINEKILTSRKKLEITHGQLLSLNQTLEQKVVERTEMLTTSEHKARRIFEYSLDTILVTDAHFKIQEINNAGIALTGYKKEQMLEQNMGLMDFIAHAQDWEHILTHLNTNEYVLNEECEFLKSDNMEIRVMITGGVDYGAFGCAKTFHFIIKDINEKKQMEQQIAQADKLAAIGELSAGVAHEINNPLGIILGYTQLMLKESSEFEEDLKIIEKHVKNCRNVVSNLLSFSRKGSREVKNVDIHKELHGVVNFLKNHSDFRNVKIQLNLWENERLWVQGNAQELTQVVLNLMINACHAIKDNSDGFIELVTQKEKAHMLIHVRDNGTGISKHHMPRIFDPFFTTKPVGQGTGLGLSVGYGIIRHHQGKIMAANRKSQGAQFTIRLPLLNINSNEE</sequence>
<keyword evidence="9" id="KW-0812">Transmembrane</keyword>
<dbReference type="PRINTS" id="PR00344">
    <property type="entry name" value="BCTRLSENSOR"/>
</dbReference>
<dbReference type="Gene3D" id="3.30.565.10">
    <property type="entry name" value="Histidine kinase-like ATPase, C-terminal domain"/>
    <property type="match status" value="1"/>
</dbReference>
<keyword evidence="5" id="KW-0547">Nucleotide-binding</keyword>